<dbReference type="OrthoDB" id="9783269at2"/>
<dbReference type="Proteomes" id="UP000441399">
    <property type="component" value="Unassembled WGS sequence"/>
</dbReference>
<evidence type="ECO:0000256" key="1">
    <source>
        <dbReference type="PIRSR" id="PIRSR613078-1"/>
    </source>
</evidence>
<dbReference type="PANTHER" id="PTHR48100:SF1">
    <property type="entry name" value="HISTIDINE PHOSPHATASE FAMILY PROTEIN-RELATED"/>
    <property type="match status" value="1"/>
</dbReference>
<dbReference type="PIRSF" id="PIRSF000709">
    <property type="entry name" value="6PFK_2-Ptase"/>
    <property type="match status" value="1"/>
</dbReference>
<protein>
    <submittedName>
        <fullName evidence="3">Phosphoserine phosphatase 2</fullName>
        <ecNumber evidence="3">3.1.3.3</ecNumber>
    </submittedName>
</protein>
<dbReference type="InterPro" id="IPR013078">
    <property type="entry name" value="His_Pase_superF_clade-1"/>
</dbReference>
<dbReference type="GO" id="GO:0005737">
    <property type="term" value="C:cytoplasm"/>
    <property type="evidence" value="ECO:0007669"/>
    <property type="project" value="TreeGrafter"/>
</dbReference>
<dbReference type="CDD" id="cd07067">
    <property type="entry name" value="HP_PGM_like"/>
    <property type="match status" value="1"/>
</dbReference>
<organism evidence="3 4">
    <name type="scientific">BD1-7 clade bacterium</name>
    <dbReference type="NCBI Taxonomy" id="2029982"/>
    <lineage>
        <taxon>Bacteria</taxon>
        <taxon>Pseudomonadati</taxon>
        <taxon>Pseudomonadota</taxon>
        <taxon>Gammaproteobacteria</taxon>
        <taxon>Cellvibrionales</taxon>
        <taxon>Spongiibacteraceae</taxon>
        <taxon>BD1-7 clade</taxon>
    </lineage>
</organism>
<name>A0A5S9N0X0_9GAMM</name>
<feature type="binding site" evidence="2">
    <location>
        <position position="67"/>
    </location>
    <ligand>
        <name>substrate</name>
    </ligand>
</feature>
<evidence type="ECO:0000313" key="4">
    <source>
        <dbReference type="Proteomes" id="UP000441399"/>
    </source>
</evidence>
<dbReference type="Gene3D" id="3.40.50.1240">
    <property type="entry name" value="Phosphoglycerate mutase-like"/>
    <property type="match status" value="1"/>
</dbReference>
<dbReference type="GO" id="GO:0016791">
    <property type="term" value="F:phosphatase activity"/>
    <property type="evidence" value="ECO:0007669"/>
    <property type="project" value="TreeGrafter"/>
</dbReference>
<dbReference type="AlphaFoldDB" id="A0A5S9N0X0"/>
<keyword evidence="4" id="KW-1185">Reference proteome</keyword>
<dbReference type="Pfam" id="PF00300">
    <property type="entry name" value="His_Phos_1"/>
    <property type="match status" value="1"/>
</dbReference>
<dbReference type="InterPro" id="IPR029033">
    <property type="entry name" value="His_PPase_superfam"/>
</dbReference>
<feature type="active site" description="Tele-phosphohistidine intermediate" evidence="1">
    <location>
        <position position="16"/>
    </location>
</feature>
<feature type="active site" description="Proton donor/acceptor" evidence="1">
    <location>
        <position position="91"/>
    </location>
</feature>
<evidence type="ECO:0000256" key="2">
    <source>
        <dbReference type="PIRSR" id="PIRSR613078-2"/>
    </source>
</evidence>
<evidence type="ECO:0000313" key="3">
    <source>
        <dbReference type="EMBL" id="CAA0083483.1"/>
    </source>
</evidence>
<keyword evidence="3" id="KW-0378">Hydrolase</keyword>
<gene>
    <name evidence="3" type="primary">pspB</name>
    <name evidence="3" type="ORF">OPDIPICF_00539</name>
</gene>
<dbReference type="SMART" id="SM00855">
    <property type="entry name" value="PGAM"/>
    <property type="match status" value="1"/>
</dbReference>
<proteinExistence type="predicted"/>
<accession>A0A5S9N0X0</accession>
<sequence>MTAMKWQVTTIDIIRHGKPEGGEIFRGHIDVPLSHDGFAQMEEGVAKLKTHSESENWDLVVSSPLIRCAEFADRVAQRDGLSLVTDEGFKEISFGDWDGKAFVDVKKDYGEQFDNYWRDPVTNTPSNAEPLTDFAGRVDQALSRVIADNRGKKILLVTHGGVIRAILNQILAAAMDSFLRFEVPYASVSRIHIYHDEGQDFPQLDFHNR</sequence>
<reference evidence="3 4" key="1">
    <citation type="submission" date="2019-11" db="EMBL/GenBank/DDBJ databases">
        <authorList>
            <person name="Holert J."/>
        </authorList>
    </citation>
    <scope>NUCLEOTIDE SEQUENCE [LARGE SCALE GENOMIC DNA]</scope>
    <source>
        <strain evidence="3">SB11_3</strain>
    </source>
</reference>
<dbReference type="EMBL" id="CACSIO010000001">
    <property type="protein sequence ID" value="CAA0083483.1"/>
    <property type="molecule type" value="Genomic_DNA"/>
</dbReference>
<dbReference type="EC" id="3.1.3.3" evidence="3"/>
<dbReference type="PANTHER" id="PTHR48100">
    <property type="entry name" value="BROAD-SPECIFICITY PHOSPHATASE YOR283W-RELATED"/>
    <property type="match status" value="1"/>
</dbReference>
<dbReference type="SUPFAM" id="SSF53254">
    <property type="entry name" value="Phosphoglycerate mutase-like"/>
    <property type="match status" value="1"/>
</dbReference>
<dbReference type="InterPro" id="IPR050275">
    <property type="entry name" value="PGM_Phosphatase"/>
</dbReference>